<feature type="chain" id="PRO_5040273027" description="Transmembrane protein" evidence="3">
    <location>
        <begin position="18"/>
        <end position="497"/>
    </location>
</feature>
<evidence type="ECO:0000256" key="3">
    <source>
        <dbReference type="SAM" id="SignalP"/>
    </source>
</evidence>
<feature type="compositionally biased region" description="Polar residues" evidence="1">
    <location>
        <begin position="367"/>
        <end position="386"/>
    </location>
</feature>
<dbReference type="AlphaFoldDB" id="A0A9P3PK19"/>
<proteinExistence type="predicted"/>
<feature type="compositionally biased region" description="Polar residues" evidence="1">
    <location>
        <begin position="420"/>
        <end position="447"/>
    </location>
</feature>
<evidence type="ECO:0008006" key="6">
    <source>
        <dbReference type="Google" id="ProtNLM"/>
    </source>
</evidence>
<comment type="caution">
    <text evidence="4">The sequence shown here is derived from an EMBL/GenBank/DDBJ whole genome shotgun (WGS) entry which is preliminary data.</text>
</comment>
<feature type="signal peptide" evidence="3">
    <location>
        <begin position="1"/>
        <end position="17"/>
    </location>
</feature>
<evidence type="ECO:0000256" key="1">
    <source>
        <dbReference type="SAM" id="MobiDB-lite"/>
    </source>
</evidence>
<sequence>MILESFLVMALAGLAAARLPRQLDTRAFTSSAVCTSDFSWTDNAKGVSPCSLAAVVLGTCAGNSWNVQPLPDGKTHYTAPNVSSNTVNPCSCSWAAYNLISACTLCQGFEQSIMPWPAWIEECGDKVSTEYFPHRYTLPVDTAIPAYAGNNPAQWSDQRFNVQEARAIHDQGKPDITQTQLPNKSSTPVGAIVGGVIGGLAVVILGGLAAFFMYRRKHQRHTSAAATHGYGDALGHSRTMSDLSQKSTGIGFGYQPMERSFVTSPSTRPPVSPTSGTMHTHSSSVHSLSYFGSVNNSTAPYASPSPPPAARTLSPSPPLVHHGMNREDIIVPFTLPPSPQTVAQQASPPNLADRKRADGAIIPVYDSPNSLPSHIIQSGESSNDSPTPRRRLNPPAYSIVDTYSQAPASSRPVHSKKGSADTQHSLETTPAGATTIRPGSTTGNGSTIGAIDEIIEQLGLEHGQDSVSGSGGTLATGQSRQFSGNQPFRPVIGNPDA</sequence>
<accession>A0A9P3PK19</accession>
<reference evidence="4" key="1">
    <citation type="submission" date="2022-07" db="EMBL/GenBank/DDBJ databases">
        <title>The genome of Lyophyllum shimeji provides insight into the initial evolution of ectomycorrhizal fungal genome.</title>
        <authorList>
            <person name="Kobayashi Y."/>
            <person name="Shibata T."/>
            <person name="Hirakawa H."/>
            <person name="Shigenobu S."/>
            <person name="Nishiyama T."/>
            <person name="Yamada A."/>
            <person name="Hasebe M."/>
            <person name="Kawaguchi M."/>
        </authorList>
    </citation>
    <scope>NUCLEOTIDE SEQUENCE</scope>
    <source>
        <strain evidence="4">AT787</strain>
    </source>
</reference>
<name>A0A9P3PK19_LYOSH</name>
<evidence type="ECO:0000313" key="5">
    <source>
        <dbReference type="Proteomes" id="UP001063166"/>
    </source>
</evidence>
<evidence type="ECO:0000313" key="4">
    <source>
        <dbReference type="EMBL" id="GLB36752.1"/>
    </source>
</evidence>
<feature type="transmembrane region" description="Helical" evidence="2">
    <location>
        <begin position="189"/>
        <end position="214"/>
    </location>
</feature>
<dbReference type="OrthoDB" id="2796893at2759"/>
<protein>
    <recommendedName>
        <fullName evidence="6">Transmembrane protein</fullName>
    </recommendedName>
</protein>
<dbReference type="EMBL" id="BRPK01000003">
    <property type="protein sequence ID" value="GLB36752.1"/>
    <property type="molecule type" value="Genomic_DNA"/>
</dbReference>
<keyword evidence="3" id="KW-0732">Signal</keyword>
<keyword evidence="5" id="KW-1185">Reference proteome</keyword>
<keyword evidence="2" id="KW-0812">Transmembrane</keyword>
<feature type="region of interest" description="Disordered" evidence="1">
    <location>
        <begin position="262"/>
        <end position="283"/>
    </location>
</feature>
<feature type="region of interest" description="Disordered" evidence="1">
    <location>
        <begin position="459"/>
        <end position="497"/>
    </location>
</feature>
<feature type="compositionally biased region" description="Polar residues" evidence="1">
    <location>
        <begin position="475"/>
        <end position="486"/>
    </location>
</feature>
<keyword evidence="2" id="KW-0472">Membrane</keyword>
<organism evidence="4 5">
    <name type="scientific">Lyophyllum shimeji</name>
    <name type="common">Hon-shimeji</name>
    <name type="synonym">Tricholoma shimeji</name>
    <dbReference type="NCBI Taxonomy" id="47721"/>
    <lineage>
        <taxon>Eukaryota</taxon>
        <taxon>Fungi</taxon>
        <taxon>Dikarya</taxon>
        <taxon>Basidiomycota</taxon>
        <taxon>Agaricomycotina</taxon>
        <taxon>Agaricomycetes</taxon>
        <taxon>Agaricomycetidae</taxon>
        <taxon>Agaricales</taxon>
        <taxon>Tricholomatineae</taxon>
        <taxon>Lyophyllaceae</taxon>
        <taxon>Lyophyllum</taxon>
    </lineage>
</organism>
<keyword evidence="2" id="KW-1133">Transmembrane helix</keyword>
<evidence type="ECO:0000256" key="2">
    <source>
        <dbReference type="SAM" id="Phobius"/>
    </source>
</evidence>
<feature type="region of interest" description="Disordered" evidence="1">
    <location>
        <begin position="299"/>
        <end position="447"/>
    </location>
</feature>
<dbReference type="Proteomes" id="UP001063166">
    <property type="component" value="Unassembled WGS sequence"/>
</dbReference>
<gene>
    <name evidence="4" type="ORF">LshimejAT787_0310390</name>
</gene>